<evidence type="ECO:0000256" key="11">
    <source>
        <dbReference type="ARBA" id="ARBA00023157"/>
    </source>
</evidence>
<dbReference type="Gene3D" id="3.30.200.20">
    <property type="entry name" value="Phosphorylase Kinase, domain 1"/>
    <property type="match status" value="1"/>
</dbReference>
<dbReference type="PANTHER" id="PTHR27005:SF288">
    <property type="entry name" value="OS04G0275100 PROTEIN"/>
    <property type="match status" value="1"/>
</dbReference>
<dbReference type="PROSITE" id="PS50011">
    <property type="entry name" value="PROTEIN_KINASE_DOM"/>
    <property type="match status" value="1"/>
</dbReference>
<evidence type="ECO:0000256" key="7">
    <source>
        <dbReference type="ARBA" id="ARBA00022741"/>
    </source>
</evidence>
<evidence type="ECO:0000256" key="1">
    <source>
        <dbReference type="ARBA" id="ARBA00004479"/>
    </source>
</evidence>
<dbReference type="InterPro" id="IPR008271">
    <property type="entry name" value="Ser/Thr_kinase_AS"/>
</dbReference>
<dbReference type="InterPro" id="IPR000152">
    <property type="entry name" value="EGF-type_Asp/Asn_hydroxyl_site"/>
</dbReference>
<dbReference type="PROSITE" id="PS00108">
    <property type="entry name" value="PROTEIN_KINASE_ST"/>
    <property type="match status" value="1"/>
</dbReference>
<dbReference type="Gene3D" id="1.10.510.10">
    <property type="entry name" value="Transferase(Phosphotransferase) domain 1"/>
    <property type="match status" value="1"/>
</dbReference>
<evidence type="ECO:0000256" key="4">
    <source>
        <dbReference type="ARBA" id="ARBA00022679"/>
    </source>
</evidence>
<keyword evidence="12" id="KW-0325">Glycoprotein</keyword>
<keyword evidence="10 14" id="KW-0472">Membrane</keyword>
<organism evidence="17 18">
    <name type="scientific">Miscanthus lutarioriparius</name>
    <dbReference type="NCBI Taxonomy" id="422564"/>
    <lineage>
        <taxon>Eukaryota</taxon>
        <taxon>Viridiplantae</taxon>
        <taxon>Streptophyta</taxon>
        <taxon>Embryophyta</taxon>
        <taxon>Tracheophyta</taxon>
        <taxon>Spermatophyta</taxon>
        <taxon>Magnoliopsida</taxon>
        <taxon>Liliopsida</taxon>
        <taxon>Poales</taxon>
        <taxon>Poaceae</taxon>
        <taxon>PACMAD clade</taxon>
        <taxon>Panicoideae</taxon>
        <taxon>Andropogonodae</taxon>
        <taxon>Andropogoneae</taxon>
        <taxon>Saccharinae</taxon>
        <taxon>Miscanthus</taxon>
    </lineage>
</organism>
<feature type="domain" description="Protein kinase" evidence="15">
    <location>
        <begin position="564"/>
        <end position="833"/>
    </location>
</feature>
<dbReference type="InterPro" id="IPR000742">
    <property type="entry name" value="EGF"/>
</dbReference>
<dbReference type="SMART" id="SM00181">
    <property type="entry name" value="EGF"/>
    <property type="match status" value="2"/>
</dbReference>
<evidence type="ECO:0000256" key="2">
    <source>
        <dbReference type="ARBA" id="ARBA00022527"/>
    </source>
</evidence>
<dbReference type="InterPro" id="IPR011009">
    <property type="entry name" value="Kinase-like_dom_sf"/>
</dbReference>
<feature type="transmembrane region" description="Helical" evidence="14">
    <location>
        <begin position="487"/>
        <end position="505"/>
    </location>
</feature>
<evidence type="ECO:0000259" key="15">
    <source>
        <dbReference type="PROSITE" id="PS50011"/>
    </source>
</evidence>
<dbReference type="SUPFAM" id="SSF52047">
    <property type="entry name" value="RNI-like"/>
    <property type="match status" value="1"/>
</dbReference>
<evidence type="ECO:0000256" key="10">
    <source>
        <dbReference type="ARBA" id="ARBA00023136"/>
    </source>
</evidence>
<accession>A0A811RGZ4</accession>
<keyword evidence="18" id="KW-1185">Reference proteome</keyword>
<dbReference type="PROSITE" id="PS50026">
    <property type="entry name" value="EGF_3"/>
    <property type="match status" value="1"/>
</dbReference>
<dbReference type="Gene3D" id="2.10.25.10">
    <property type="entry name" value="Laminin"/>
    <property type="match status" value="1"/>
</dbReference>
<dbReference type="AlphaFoldDB" id="A0A811RGZ4"/>
<keyword evidence="4" id="KW-0808">Transferase</keyword>
<evidence type="ECO:0000256" key="8">
    <source>
        <dbReference type="ARBA" id="ARBA00022840"/>
    </source>
</evidence>
<gene>
    <name evidence="17" type="ORF">NCGR_LOCUS52891</name>
</gene>
<dbReference type="PROSITE" id="PS01187">
    <property type="entry name" value="EGF_CA"/>
    <property type="match status" value="1"/>
</dbReference>
<dbReference type="InterPro" id="IPR025287">
    <property type="entry name" value="WAK_GUB"/>
</dbReference>
<keyword evidence="9 14" id="KW-1133">Transmembrane helix</keyword>
<evidence type="ECO:0000313" key="18">
    <source>
        <dbReference type="Proteomes" id="UP000604825"/>
    </source>
</evidence>
<feature type="domain" description="EGF-like" evidence="16">
    <location>
        <begin position="433"/>
        <end position="478"/>
    </location>
</feature>
<dbReference type="SUPFAM" id="SSF56112">
    <property type="entry name" value="Protein kinase-like (PK-like)"/>
    <property type="match status" value="1"/>
</dbReference>
<comment type="caution">
    <text evidence="17">The sequence shown here is derived from an EMBL/GenBank/DDBJ whole genome shotgun (WGS) entry which is preliminary data.</text>
</comment>
<dbReference type="OrthoDB" id="10045365at2759"/>
<name>A0A811RGZ4_9POAL</name>
<keyword evidence="2" id="KW-0723">Serine/threonine-protein kinase</keyword>
<dbReference type="FunFam" id="1.10.510.10:FF:000473">
    <property type="entry name" value="Putative wall-associated kinase"/>
    <property type="match status" value="1"/>
</dbReference>
<dbReference type="GO" id="GO:0030247">
    <property type="term" value="F:polysaccharide binding"/>
    <property type="evidence" value="ECO:0007669"/>
    <property type="project" value="InterPro"/>
</dbReference>
<protein>
    <submittedName>
        <fullName evidence="17">Uncharacterized protein</fullName>
    </submittedName>
</protein>
<dbReference type="InterPro" id="IPR045274">
    <property type="entry name" value="WAK-like"/>
</dbReference>
<reference evidence="17" key="1">
    <citation type="submission" date="2020-10" db="EMBL/GenBank/DDBJ databases">
        <authorList>
            <person name="Han B."/>
            <person name="Lu T."/>
            <person name="Zhao Q."/>
            <person name="Huang X."/>
            <person name="Zhao Y."/>
        </authorList>
    </citation>
    <scope>NUCLEOTIDE SEQUENCE</scope>
</reference>
<evidence type="ECO:0000259" key="16">
    <source>
        <dbReference type="PROSITE" id="PS50026"/>
    </source>
</evidence>
<evidence type="ECO:0000256" key="14">
    <source>
        <dbReference type="SAM" id="Phobius"/>
    </source>
</evidence>
<dbReference type="GO" id="GO:0007166">
    <property type="term" value="P:cell surface receptor signaling pathway"/>
    <property type="evidence" value="ECO:0007669"/>
    <property type="project" value="InterPro"/>
</dbReference>
<evidence type="ECO:0000313" key="17">
    <source>
        <dbReference type="EMBL" id="CAD6269587.1"/>
    </source>
</evidence>
<dbReference type="GO" id="GO:0005524">
    <property type="term" value="F:ATP binding"/>
    <property type="evidence" value="ECO:0007669"/>
    <property type="project" value="UniProtKB-KW"/>
</dbReference>
<keyword evidence="3 13" id="KW-0245">EGF-like domain</keyword>
<dbReference type="FunFam" id="2.10.25.10:FF:001055">
    <property type="entry name" value="Wall-associated receptor kinase-like 8"/>
    <property type="match status" value="1"/>
</dbReference>
<keyword evidence="2" id="KW-0418">Kinase</keyword>
<dbReference type="PROSITE" id="PS00010">
    <property type="entry name" value="ASX_HYDROXYL"/>
    <property type="match status" value="1"/>
</dbReference>
<dbReference type="SUPFAM" id="SSF57196">
    <property type="entry name" value="EGF/Laminin"/>
    <property type="match status" value="1"/>
</dbReference>
<dbReference type="InterPro" id="IPR018097">
    <property type="entry name" value="EGF_Ca-bd_CS"/>
</dbReference>
<dbReference type="InterPro" id="IPR001881">
    <property type="entry name" value="EGF-like_Ca-bd_dom"/>
</dbReference>
<dbReference type="Gene3D" id="3.80.10.10">
    <property type="entry name" value="Ribonuclease Inhibitor"/>
    <property type="match status" value="1"/>
</dbReference>
<comment type="subcellular location">
    <subcellularLocation>
        <location evidence="1">Membrane</location>
        <topology evidence="1">Single-pass type I membrane protein</topology>
    </subcellularLocation>
</comment>
<dbReference type="SMART" id="SM00220">
    <property type="entry name" value="S_TKc"/>
    <property type="match status" value="1"/>
</dbReference>
<dbReference type="GO" id="GO:0005886">
    <property type="term" value="C:plasma membrane"/>
    <property type="evidence" value="ECO:0007669"/>
    <property type="project" value="TreeGrafter"/>
</dbReference>
<dbReference type="FunFam" id="2.10.25.10:FF:000628">
    <property type="entry name" value="Wall-associated receptor kinase 2"/>
    <property type="match status" value="1"/>
</dbReference>
<evidence type="ECO:0000256" key="13">
    <source>
        <dbReference type="PROSITE-ProRule" id="PRU00076"/>
    </source>
</evidence>
<dbReference type="InterPro" id="IPR032675">
    <property type="entry name" value="LRR_dom_sf"/>
</dbReference>
<dbReference type="EMBL" id="CAJGYO010000015">
    <property type="protein sequence ID" value="CAD6269587.1"/>
    <property type="molecule type" value="Genomic_DNA"/>
</dbReference>
<dbReference type="Proteomes" id="UP000604825">
    <property type="component" value="Unassembled WGS sequence"/>
</dbReference>
<dbReference type="GO" id="GO:0005509">
    <property type="term" value="F:calcium ion binding"/>
    <property type="evidence" value="ECO:0007669"/>
    <property type="project" value="InterPro"/>
</dbReference>
<keyword evidence="8" id="KW-0067">ATP-binding</keyword>
<dbReference type="Pfam" id="PF07645">
    <property type="entry name" value="EGF_CA"/>
    <property type="match status" value="1"/>
</dbReference>
<dbReference type="PANTHER" id="PTHR27005">
    <property type="entry name" value="WALL-ASSOCIATED RECEPTOR KINASE-LIKE 21"/>
    <property type="match status" value="1"/>
</dbReference>
<evidence type="ECO:0000256" key="12">
    <source>
        <dbReference type="ARBA" id="ARBA00023180"/>
    </source>
</evidence>
<dbReference type="CDD" id="cd00054">
    <property type="entry name" value="EGF_CA"/>
    <property type="match status" value="1"/>
</dbReference>
<dbReference type="GO" id="GO:0004674">
    <property type="term" value="F:protein serine/threonine kinase activity"/>
    <property type="evidence" value="ECO:0007669"/>
    <property type="project" value="UniProtKB-KW"/>
</dbReference>
<keyword evidence="5 14" id="KW-0812">Transmembrane</keyword>
<evidence type="ECO:0000256" key="3">
    <source>
        <dbReference type="ARBA" id="ARBA00022536"/>
    </source>
</evidence>
<evidence type="ECO:0000256" key="9">
    <source>
        <dbReference type="ARBA" id="ARBA00022989"/>
    </source>
</evidence>
<keyword evidence="6" id="KW-0732">Signal</keyword>
<comment type="caution">
    <text evidence="13">Lacks conserved residue(s) required for the propagation of feature annotation.</text>
</comment>
<dbReference type="Pfam" id="PF00069">
    <property type="entry name" value="Pkinase"/>
    <property type="match status" value="1"/>
</dbReference>
<evidence type="ECO:0000256" key="5">
    <source>
        <dbReference type="ARBA" id="ARBA00022692"/>
    </source>
</evidence>
<proteinExistence type="predicted"/>
<keyword evidence="11" id="KW-1015">Disulfide bond</keyword>
<dbReference type="SMART" id="SM00179">
    <property type="entry name" value="EGF_CA"/>
    <property type="match status" value="1"/>
</dbReference>
<dbReference type="InterPro" id="IPR049883">
    <property type="entry name" value="NOTCH1_EGF-like"/>
</dbReference>
<dbReference type="Pfam" id="PF13947">
    <property type="entry name" value="GUB_WAK_bind"/>
    <property type="match status" value="1"/>
</dbReference>
<keyword evidence="7" id="KW-0547">Nucleotide-binding</keyword>
<sequence>MIPGLDPTEIPTTTGCKDLQYVQVNAHTRIGPGLESLDLQVNAHTRIGPGLESLDLQVNARTRIGPGLESLDLQVNAHTRIGPGLESLDLQVNAHTRIGPGLESLDLQVNARTRIGPGLESLDLQVNAHTRIGPGLESLDLQVNAHTRIGPGALPPPRPSSSCQRTCGGVDIPYPFGIGPDDSPDHCSLPRFNLSCKDNVYGVLRPFHKDVEILDILLQQGQARMRMDMSTYCYNTSTKDMRYHIWTLNLTGTPYRFSDTGNLFTVVGCRTLAYIGDEDNVGKYMSGCVSMCRRGDVSSLSNGSCSGIGCCTTAIPKGLQYYQVWFDQGFNTSEIYNTSRCSYAALVEASSFTFLTSYATSSAFFDAYGGQPPLLVDWAIGNETCEAAKQNPGSYACVDNRSECFNSANGPGYICNCSKGFQGNPYLVDGCKDVDECNDDPAKYPCSVKGTCKNTPGGYECICPPHYPKGNAYNGTCEKDQTIPPKVTIPIGIFALVLVGLLLFLGKEWIKHKRRIVRQEYLSKMNECFQQNGGQLLMDMMKVESNISFQLYDREEIELATNNFHSSSVIGEGGQGTVYIGQNLDEKNNPVAIKICKGYDESRRMEFGKELLILSRVKHENIVQLLGCSLQFEAPVLVYEYVPNQTLHYLIHSQDDASIRTLKVRLKIASEIASALAYLHSLNHPVFHGDVKSVNILLSHDLSAKVSDFGCSMIRSGNETAQVVKGTMGYLDPEYLMNFELTDKSDVYSFGVVLLELLTRRTALSKTKECLVSIFMEAVKEDKLWDLIDREIANQENMDIVLQVAAVASQCLVITGEHRPTMSQIAEELHQLAGPIPHNSRAFHGVISMHMLRGRSSNNTSDYSTSEEITTYYNLQKKASMSIEFAR</sequence>
<dbReference type="InterPro" id="IPR000719">
    <property type="entry name" value="Prot_kinase_dom"/>
</dbReference>
<evidence type="ECO:0000256" key="6">
    <source>
        <dbReference type="ARBA" id="ARBA00022729"/>
    </source>
</evidence>